<dbReference type="SUPFAM" id="SSF49384">
    <property type="entry name" value="Carbohydrate-binding domain"/>
    <property type="match status" value="1"/>
</dbReference>
<keyword evidence="1" id="KW-0732">Signal</keyword>
<dbReference type="AlphaFoldDB" id="A0A7Y0LE80"/>
<sequence>MKKILTILIFMIGFNANAGLITMTVDEADVEVGSAVTVSLIATSFEEFDLFDFDFNFDDSLFTYDPLSLQSDLPLDDSGFGLGLLVSALSDHLAMSFFGFTPFPGGDFLLAKFELIAQAPGKSDFYLADSSFFGSSGLLIVDTSTTNSVEAATSVPEPSSWLLILMPILLLGARKLK</sequence>
<dbReference type="InterPro" id="IPR008965">
    <property type="entry name" value="CBM2/CBM3_carb-bd_dom_sf"/>
</dbReference>
<gene>
    <name evidence="2" type="ORF">HII17_13515</name>
</gene>
<dbReference type="Proteomes" id="UP000568664">
    <property type="component" value="Unassembled WGS sequence"/>
</dbReference>
<evidence type="ECO:0008006" key="4">
    <source>
        <dbReference type="Google" id="ProtNLM"/>
    </source>
</evidence>
<evidence type="ECO:0000313" key="3">
    <source>
        <dbReference type="Proteomes" id="UP000568664"/>
    </source>
</evidence>
<dbReference type="GO" id="GO:0030246">
    <property type="term" value="F:carbohydrate binding"/>
    <property type="evidence" value="ECO:0007669"/>
    <property type="project" value="InterPro"/>
</dbReference>
<comment type="caution">
    <text evidence="2">The sequence shown here is derived from an EMBL/GenBank/DDBJ whole genome shotgun (WGS) entry which is preliminary data.</text>
</comment>
<name>A0A7Y0LE80_9GAMM</name>
<proteinExistence type="predicted"/>
<keyword evidence="3" id="KW-1185">Reference proteome</keyword>
<evidence type="ECO:0000256" key="1">
    <source>
        <dbReference type="SAM" id="SignalP"/>
    </source>
</evidence>
<reference evidence="2 3" key="1">
    <citation type="submission" date="2020-04" db="EMBL/GenBank/DDBJ databases">
        <title>Thalassotalea sp. M1531, isolated from the surface of marine red alga.</title>
        <authorList>
            <person name="Pang L."/>
            <person name="Lu D.-C."/>
        </authorList>
    </citation>
    <scope>NUCLEOTIDE SEQUENCE [LARGE SCALE GENOMIC DNA]</scope>
    <source>
        <strain evidence="2 3">M1531</strain>
    </source>
</reference>
<protein>
    <recommendedName>
        <fullName evidence="4">PEP-CTERM sorting domain-containing protein</fullName>
    </recommendedName>
</protein>
<dbReference type="EMBL" id="JABBXH010000004">
    <property type="protein sequence ID" value="NMP32579.1"/>
    <property type="molecule type" value="Genomic_DNA"/>
</dbReference>
<organism evidence="2 3">
    <name type="scientific">Thalassotalea algicola</name>
    <dbReference type="NCBI Taxonomy" id="2716224"/>
    <lineage>
        <taxon>Bacteria</taxon>
        <taxon>Pseudomonadati</taxon>
        <taxon>Pseudomonadota</taxon>
        <taxon>Gammaproteobacteria</taxon>
        <taxon>Alteromonadales</taxon>
        <taxon>Colwelliaceae</taxon>
        <taxon>Thalassotalea</taxon>
    </lineage>
</organism>
<dbReference type="RefSeq" id="WP_169075902.1">
    <property type="nucleotide sequence ID" value="NZ_JABBXH010000004.1"/>
</dbReference>
<feature type="chain" id="PRO_5030837852" description="PEP-CTERM sorting domain-containing protein" evidence="1">
    <location>
        <begin position="19"/>
        <end position="177"/>
    </location>
</feature>
<accession>A0A7Y0LE80</accession>
<evidence type="ECO:0000313" key="2">
    <source>
        <dbReference type="EMBL" id="NMP32579.1"/>
    </source>
</evidence>
<dbReference type="Gene3D" id="2.60.40.680">
    <property type="match status" value="1"/>
</dbReference>
<feature type="signal peptide" evidence="1">
    <location>
        <begin position="1"/>
        <end position="18"/>
    </location>
</feature>